<dbReference type="GO" id="GO:0009423">
    <property type="term" value="P:chorismate biosynthetic process"/>
    <property type="evidence" value="ECO:0007669"/>
    <property type="project" value="TreeGrafter"/>
</dbReference>
<dbReference type="EC" id="1.1.1.25" evidence="5"/>
<organism evidence="5 6">
    <name type="scientific">Capnocytophaga cynodegmi</name>
    <dbReference type="NCBI Taxonomy" id="28189"/>
    <lineage>
        <taxon>Bacteria</taxon>
        <taxon>Pseudomonadati</taxon>
        <taxon>Bacteroidota</taxon>
        <taxon>Flavobacteriia</taxon>
        <taxon>Flavobacteriales</taxon>
        <taxon>Flavobacteriaceae</taxon>
        <taxon>Capnocytophaga</taxon>
    </lineage>
</organism>
<dbReference type="Gene3D" id="3.40.50.10860">
    <property type="entry name" value="Leucine Dehydrogenase, chain A, domain 1"/>
    <property type="match status" value="1"/>
</dbReference>
<gene>
    <name evidence="5" type="primary">aroE</name>
    <name evidence="5" type="ORF">CGC48_11590</name>
</gene>
<accession>A0A250E8A5</accession>
<dbReference type="GO" id="GO:0005829">
    <property type="term" value="C:cytosol"/>
    <property type="evidence" value="ECO:0007669"/>
    <property type="project" value="TreeGrafter"/>
</dbReference>
<name>A0A250E8A5_9FLAO</name>
<dbReference type="SUPFAM" id="SSF51735">
    <property type="entry name" value="NAD(P)-binding Rossmann-fold domains"/>
    <property type="match status" value="1"/>
</dbReference>
<dbReference type="CDD" id="cd01065">
    <property type="entry name" value="NAD_bind_Shikimate_DH"/>
    <property type="match status" value="1"/>
</dbReference>
<comment type="pathway">
    <text evidence="1">Metabolic intermediate biosynthesis; chorismate biosynthesis; chorismate from D-erythrose 4-phosphate and phosphoenolpyruvate: step 4/7.</text>
</comment>
<dbReference type="PANTHER" id="PTHR21089">
    <property type="entry name" value="SHIKIMATE DEHYDROGENASE"/>
    <property type="match status" value="1"/>
</dbReference>
<evidence type="ECO:0000313" key="5">
    <source>
        <dbReference type="EMBL" id="ATA69204.1"/>
    </source>
</evidence>
<dbReference type="RefSeq" id="WP_098029694.1">
    <property type="nucleotide sequence ID" value="NZ_CP022378.1"/>
</dbReference>
<evidence type="ECO:0000256" key="1">
    <source>
        <dbReference type="ARBA" id="ARBA00004871"/>
    </source>
</evidence>
<proteinExistence type="predicted"/>
<dbReference type="Gene3D" id="3.40.50.720">
    <property type="entry name" value="NAD(P)-binding Rossmann-like Domain"/>
    <property type="match status" value="1"/>
</dbReference>
<keyword evidence="3" id="KW-0057">Aromatic amino acid biosynthesis</keyword>
<evidence type="ECO:0000259" key="4">
    <source>
        <dbReference type="Pfam" id="PF08501"/>
    </source>
</evidence>
<feature type="domain" description="Shikimate dehydrogenase substrate binding N-terminal" evidence="4">
    <location>
        <begin position="7"/>
        <end position="89"/>
    </location>
</feature>
<dbReference type="InterPro" id="IPR013708">
    <property type="entry name" value="Shikimate_DH-bd_N"/>
</dbReference>
<keyword evidence="3" id="KW-0028">Amino-acid biosynthesis</keyword>
<protein>
    <submittedName>
        <fullName evidence="5">Shikimate dehydrogenase</fullName>
        <ecNumber evidence="5">1.1.1.25</ecNumber>
    </submittedName>
</protein>
<sequence>MKRLFALVGKNISYSFSRAYFTEKFEKVHISDAEYVNFDLNSVDELPQKLQENPNIQGMNVTIPYKKEIIPMLAKLDPIAEEIGAVNTIKVTQEGLIGYNTDYFGFGESLKPFLEEHHTKALILGTGGASNAVAYALKKLGISFRFVSRTPKMGQFSYSDLSSQIINKYKIIINCTPLGTFPNVEDFPPIPYQFLTSEHLLYDLIYNPEKTTFLQKGEKKKAIIINGRKMLELQAEKAWEIWNEISNESKK</sequence>
<dbReference type="PANTHER" id="PTHR21089:SF1">
    <property type="entry name" value="BIFUNCTIONAL 3-DEHYDROQUINATE DEHYDRATASE_SHIKIMATE DEHYDROGENASE, CHLOROPLASTIC"/>
    <property type="match status" value="1"/>
</dbReference>
<dbReference type="AlphaFoldDB" id="A0A250E8A5"/>
<dbReference type="GO" id="GO:0009073">
    <property type="term" value="P:aromatic amino acid family biosynthetic process"/>
    <property type="evidence" value="ECO:0007669"/>
    <property type="project" value="UniProtKB-KW"/>
</dbReference>
<evidence type="ECO:0000313" key="6">
    <source>
        <dbReference type="Proteomes" id="UP000242855"/>
    </source>
</evidence>
<dbReference type="GO" id="GO:0019632">
    <property type="term" value="P:shikimate metabolic process"/>
    <property type="evidence" value="ECO:0007669"/>
    <property type="project" value="TreeGrafter"/>
</dbReference>
<dbReference type="InterPro" id="IPR036291">
    <property type="entry name" value="NAD(P)-bd_dom_sf"/>
</dbReference>
<dbReference type="GeneID" id="96782445"/>
<dbReference type="EMBL" id="CP022378">
    <property type="protein sequence ID" value="ATA69204.1"/>
    <property type="molecule type" value="Genomic_DNA"/>
</dbReference>
<dbReference type="InterPro" id="IPR046346">
    <property type="entry name" value="Aminoacid_DH-like_N_sf"/>
</dbReference>
<keyword evidence="2 5" id="KW-0560">Oxidoreductase</keyword>
<dbReference type="Proteomes" id="UP000242855">
    <property type="component" value="Chromosome"/>
</dbReference>
<dbReference type="InterPro" id="IPR022893">
    <property type="entry name" value="Shikimate_DH_fam"/>
</dbReference>
<dbReference type="KEGG" id="ccyn:CGC48_11590"/>
<dbReference type="GO" id="GO:0050661">
    <property type="term" value="F:NADP binding"/>
    <property type="evidence" value="ECO:0007669"/>
    <property type="project" value="TreeGrafter"/>
</dbReference>
<reference evidence="5 6" key="1">
    <citation type="journal article" date="2017" name="Genome Announc.">
        <title>Twelve Complete Reference Genomes of Clinical Isolates in the Capnocytophaga Genus.</title>
        <authorList>
            <person name="Villarma A."/>
            <person name="Gulvik C.A."/>
            <person name="Rowe L.A."/>
            <person name="Sheth M."/>
            <person name="Juieng P."/>
            <person name="Nicholson A.C."/>
            <person name="Loparev V.N."/>
            <person name="McQuiston J.R."/>
        </authorList>
    </citation>
    <scope>NUCLEOTIDE SEQUENCE [LARGE SCALE GENOMIC DNA]</scope>
    <source>
        <strain evidence="5 6">G7591</strain>
    </source>
</reference>
<dbReference type="SUPFAM" id="SSF53223">
    <property type="entry name" value="Aminoacid dehydrogenase-like, N-terminal domain"/>
    <property type="match status" value="1"/>
</dbReference>
<dbReference type="Pfam" id="PF08501">
    <property type="entry name" value="Shikimate_dh_N"/>
    <property type="match status" value="1"/>
</dbReference>
<evidence type="ECO:0000256" key="2">
    <source>
        <dbReference type="ARBA" id="ARBA00023002"/>
    </source>
</evidence>
<evidence type="ECO:0000256" key="3">
    <source>
        <dbReference type="ARBA" id="ARBA00023141"/>
    </source>
</evidence>
<dbReference type="GO" id="GO:0004764">
    <property type="term" value="F:shikimate 3-dehydrogenase (NADP+) activity"/>
    <property type="evidence" value="ECO:0007669"/>
    <property type="project" value="UniProtKB-EC"/>
</dbReference>